<name>G0PNT5_CAEBE</name>
<keyword evidence="3" id="KW-1185">Reference proteome</keyword>
<evidence type="ECO:0000256" key="1">
    <source>
        <dbReference type="SAM" id="SignalP"/>
    </source>
</evidence>
<dbReference type="SUPFAM" id="SSF57095">
    <property type="entry name" value="Scorpion toxin-like"/>
    <property type="match status" value="1"/>
</dbReference>
<keyword evidence="1" id="KW-0732">Signal</keyword>
<dbReference type="OrthoDB" id="10495476at2759"/>
<dbReference type="eggNOG" id="ENOG502TK8Q">
    <property type="taxonomic scope" value="Eukaryota"/>
</dbReference>
<evidence type="ECO:0000313" key="2">
    <source>
        <dbReference type="EMBL" id="EGT44742.1"/>
    </source>
</evidence>
<dbReference type="InterPro" id="IPR036574">
    <property type="entry name" value="Scorpion_toxin-like_sf"/>
</dbReference>
<gene>
    <name evidence="2" type="ORF">CAEBREN_15401</name>
</gene>
<accession>G0PNT5</accession>
<dbReference type="AlphaFoldDB" id="G0PNT5"/>
<evidence type="ECO:0000313" key="3">
    <source>
        <dbReference type="Proteomes" id="UP000008068"/>
    </source>
</evidence>
<protein>
    <submittedName>
        <fullName evidence="2">Uncharacterized protein</fullName>
    </submittedName>
</protein>
<dbReference type="EMBL" id="GL382333">
    <property type="protein sequence ID" value="EGT44742.1"/>
    <property type="molecule type" value="Genomic_DNA"/>
</dbReference>
<dbReference type="HOGENOM" id="CLU_2225527_0_0_1"/>
<reference evidence="3" key="1">
    <citation type="submission" date="2011-07" db="EMBL/GenBank/DDBJ databases">
        <authorList>
            <consortium name="Caenorhabditis brenneri Sequencing and Analysis Consortium"/>
            <person name="Wilson R.K."/>
        </authorList>
    </citation>
    <scope>NUCLEOTIDE SEQUENCE [LARGE SCALE GENOMIC DNA]</scope>
    <source>
        <strain evidence="3">PB2801</strain>
    </source>
</reference>
<feature type="signal peptide" evidence="1">
    <location>
        <begin position="1"/>
        <end position="20"/>
    </location>
</feature>
<organism evidence="3">
    <name type="scientific">Caenorhabditis brenneri</name>
    <name type="common">Nematode worm</name>
    <dbReference type="NCBI Taxonomy" id="135651"/>
    <lineage>
        <taxon>Eukaryota</taxon>
        <taxon>Metazoa</taxon>
        <taxon>Ecdysozoa</taxon>
        <taxon>Nematoda</taxon>
        <taxon>Chromadorea</taxon>
        <taxon>Rhabditida</taxon>
        <taxon>Rhabditina</taxon>
        <taxon>Rhabditomorpha</taxon>
        <taxon>Rhabditoidea</taxon>
        <taxon>Rhabditidae</taxon>
        <taxon>Peloderinae</taxon>
        <taxon>Caenorhabditis</taxon>
    </lineage>
</organism>
<dbReference type="Proteomes" id="UP000008068">
    <property type="component" value="Unassembled WGS sequence"/>
</dbReference>
<feature type="chain" id="PRO_5003407634" evidence="1">
    <location>
        <begin position="21"/>
        <end position="106"/>
    </location>
</feature>
<sequence>MNFLTIFTILFALLATIATARHVYEVIEEDSIEQEFVDYEVPKFRVRRAETGFLRRIKRDYGCGYLSSNHAECAEHCRTVEKCHGGKCVGKLKQTCWCMNKDNTSC</sequence>
<dbReference type="InParanoid" id="G0PNT5"/>
<proteinExistence type="predicted"/>